<protein>
    <submittedName>
        <fullName evidence="9">MFS transporter</fullName>
    </submittedName>
</protein>
<comment type="subcellular location">
    <subcellularLocation>
        <location evidence="1">Cell membrane</location>
        <topology evidence="1">Multi-pass membrane protein</topology>
    </subcellularLocation>
</comment>
<evidence type="ECO:0000256" key="4">
    <source>
        <dbReference type="ARBA" id="ARBA00022692"/>
    </source>
</evidence>
<feature type="transmembrane region" description="Helical" evidence="7">
    <location>
        <begin position="76"/>
        <end position="97"/>
    </location>
</feature>
<organism evidence="9 10">
    <name type="scientific">Clostridium rhizosphaerae</name>
    <dbReference type="NCBI Taxonomy" id="2803861"/>
    <lineage>
        <taxon>Bacteria</taxon>
        <taxon>Bacillati</taxon>
        <taxon>Bacillota</taxon>
        <taxon>Clostridia</taxon>
        <taxon>Eubacteriales</taxon>
        <taxon>Clostridiaceae</taxon>
        <taxon>Clostridium</taxon>
    </lineage>
</organism>
<evidence type="ECO:0000256" key="7">
    <source>
        <dbReference type="SAM" id="Phobius"/>
    </source>
</evidence>
<feature type="transmembrane region" description="Helical" evidence="7">
    <location>
        <begin position="103"/>
        <end position="131"/>
    </location>
</feature>
<evidence type="ECO:0000313" key="9">
    <source>
        <dbReference type="EMBL" id="MBL4937754.1"/>
    </source>
</evidence>
<dbReference type="PANTHER" id="PTHR43266">
    <property type="entry name" value="MACROLIDE-EFFLUX PROTEIN"/>
    <property type="match status" value="1"/>
</dbReference>
<evidence type="ECO:0000256" key="1">
    <source>
        <dbReference type="ARBA" id="ARBA00004651"/>
    </source>
</evidence>
<evidence type="ECO:0000259" key="8">
    <source>
        <dbReference type="PROSITE" id="PS50850"/>
    </source>
</evidence>
<dbReference type="InterPro" id="IPR011701">
    <property type="entry name" value="MFS"/>
</dbReference>
<feature type="domain" description="Major facilitator superfamily (MFS) profile" evidence="8">
    <location>
        <begin position="10"/>
        <end position="413"/>
    </location>
</feature>
<dbReference type="EMBL" id="JAESWC010000018">
    <property type="protein sequence ID" value="MBL4937754.1"/>
    <property type="molecule type" value="Genomic_DNA"/>
</dbReference>
<feature type="transmembrane region" description="Helical" evidence="7">
    <location>
        <begin position="143"/>
        <end position="163"/>
    </location>
</feature>
<dbReference type="Pfam" id="PF07690">
    <property type="entry name" value="MFS_1"/>
    <property type="match status" value="1"/>
</dbReference>
<dbReference type="CDD" id="cd06173">
    <property type="entry name" value="MFS_MefA_like"/>
    <property type="match status" value="1"/>
</dbReference>
<dbReference type="PROSITE" id="PS50850">
    <property type="entry name" value="MFS"/>
    <property type="match status" value="1"/>
</dbReference>
<accession>A0ABS1TEF6</accession>
<dbReference type="RefSeq" id="WP_202750504.1">
    <property type="nucleotide sequence ID" value="NZ_JAESWC010000018.1"/>
</dbReference>
<gene>
    <name evidence="9" type="ORF">JK636_18780</name>
</gene>
<dbReference type="InterPro" id="IPR036259">
    <property type="entry name" value="MFS_trans_sf"/>
</dbReference>
<feature type="transmembrane region" description="Helical" evidence="7">
    <location>
        <begin position="260"/>
        <end position="278"/>
    </location>
</feature>
<keyword evidence="2" id="KW-0813">Transport</keyword>
<dbReference type="Proteomes" id="UP000632377">
    <property type="component" value="Unassembled WGS sequence"/>
</dbReference>
<feature type="transmembrane region" description="Helical" evidence="7">
    <location>
        <begin position="290"/>
        <end position="309"/>
    </location>
</feature>
<feature type="transmembrane region" description="Helical" evidence="7">
    <location>
        <begin position="357"/>
        <end position="381"/>
    </location>
</feature>
<dbReference type="SUPFAM" id="SSF103473">
    <property type="entry name" value="MFS general substrate transporter"/>
    <property type="match status" value="1"/>
</dbReference>
<keyword evidence="3" id="KW-1003">Cell membrane</keyword>
<keyword evidence="4 7" id="KW-0812">Transmembrane</keyword>
<evidence type="ECO:0000256" key="6">
    <source>
        <dbReference type="ARBA" id="ARBA00023136"/>
    </source>
</evidence>
<keyword evidence="5 7" id="KW-1133">Transmembrane helix</keyword>
<reference evidence="9 10" key="1">
    <citation type="submission" date="2021-01" db="EMBL/GenBank/DDBJ databases">
        <title>Genome public.</title>
        <authorList>
            <person name="Liu C."/>
            <person name="Sun Q."/>
        </authorList>
    </citation>
    <scope>NUCLEOTIDE SEQUENCE [LARGE SCALE GENOMIC DNA]</scope>
    <source>
        <strain evidence="9 10">YIM B02515</strain>
    </source>
</reference>
<evidence type="ECO:0000256" key="5">
    <source>
        <dbReference type="ARBA" id="ARBA00022989"/>
    </source>
</evidence>
<feature type="transmembrane region" description="Helical" evidence="7">
    <location>
        <begin position="387"/>
        <end position="407"/>
    </location>
</feature>
<feature type="transmembrane region" description="Helical" evidence="7">
    <location>
        <begin position="321"/>
        <end position="345"/>
    </location>
</feature>
<dbReference type="Gene3D" id="1.20.1250.20">
    <property type="entry name" value="MFS general substrate transporter like domains"/>
    <property type="match status" value="1"/>
</dbReference>
<name>A0ABS1TEF6_9CLOT</name>
<proteinExistence type="predicted"/>
<evidence type="ECO:0000313" key="10">
    <source>
        <dbReference type="Proteomes" id="UP000632377"/>
    </source>
</evidence>
<dbReference type="InterPro" id="IPR020846">
    <property type="entry name" value="MFS_dom"/>
</dbReference>
<keyword evidence="10" id="KW-1185">Reference proteome</keyword>
<keyword evidence="6 7" id="KW-0472">Membrane</keyword>
<evidence type="ECO:0000256" key="2">
    <source>
        <dbReference type="ARBA" id="ARBA00022448"/>
    </source>
</evidence>
<comment type="caution">
    <text evidence="9">The sequence shown here is derived from an EMBL/GenBank/DDBJ whole genome shotgun (WGS) entry which is preliminary data.</text>
</comment>
<evidence type="ECO:0000256" key="3">
    <source>
        <dbReference type="ARBA" id="ARBA00022475"/>
    </source>
</evidence>
<dbReference type="PANTHER" id="PTHR43266:SF9">
    <property type="entry name" value="PERMEASE, MAJOR FACILITATOR SUPERFAMILY-RELATED"/>
    <property type="match status" value="1"/>
</dbReference>
<sequence length="413" mass="45566">MKFELLKNKNFVLLLIGQVVSGAGSKMQSFALALYVLNITGSASKFATILSLSFVPELIIGPISGVIVDWVNRKKLVVLLDVLSGLLALIFAFMYLINNSLSIFRLSILVVLLSIISTIFQPAITTILPSIVDKEKLPEANSLWTVTSSAANILAPIIAGVLLQYLGLSFILVINSISFLLSGLSEVFIQVPRNNNLPEKITVKSFWIDFTEGIKFIVNQKLILSICILLMTINFFLSPIITIGQPYILKNIFNATDIQYGLFQSGLIIPMFIAPLLFTLASRKFQLKNLMIKSLGISSLIILSLSFISNSLFLKLTKVSLIPIIILFIIFFTIMLFDLIANLAIYTIEQDFVPLNILGRVESAMMSLSFALAPLGQIIFGLLFDKFPIGICILAGGLLNIISIFICKKLMDK</sequence>
<feature type="transmembrane region" description="Helical" evidence="7">
    <location>
        <begin position="222"/>
        <end position="248"/>
    </location>
</feature>